<name>A0ABP6WNC2_9ACTN</name>
<keyword evidence="3" id="KW-1185">Reference proteome</keyword>
<dbReference type="PROSITE" id="PS51318">
    <property type="entry name" value="TAT"/>
    <property type="match status" value="1"/>
</dbReference>
<accession>A0ABP6WNC2</accession>
<feature type="chain" id="PRO_5046965160" description="SGNH hydrolase-type esterase domain-containing protein" evidence="1">
    <location>
        <begin position="39"/>
        <end position="252"/>
    </location>
</feature>
<organism evidence="2 3">
    <name type="scientific">Kribbella ginsengisoli</name>
    <dbReference type="NCBI Taxonomy" id="363865"/>
    <lineage>
        <taxon>Bacteria</taxon>
        <taxon>Bacillati</taxon>
        <taxon>Actinomycetota</taxon>
        <taxon>Actinomycetes</taxon>
        <taxon>Propionibacteriales</taxon>
        <taxon>Kribbellaceae</taxon>
        <taxon>Kribbella</taxon>
    </lineage>
</organism>
<dbReference type="Proteomes" id="UP001501222">
    <property type="component" value="Unassembled WGS sequence"/>
</dbReference>
<evidence type="ECO:0000313" key="3">
    <source>
        <dbReference type="Proteomes" id="UP001501222"/>
    </source>
</evidence>
<protein>
    <recommendedName>
        <fullName evidence="4">SGNH hydrolase-type esterase domain-containing protein</fullName>
    </recommendedName>
</protein>
<dbReference type="RefSeq" id="WP_344839845.1">
    <property type="nucleotide sequence ID" value="NZ_BAABAA010000002.1"/>
</dbReference>
<keyword evidence="1" id="KW-0732">Signal</keyword>
<dbReference type="Gene3D" id="3.40.50.1110">
    <property type="entry name" value="SGNH hydrolase"/>
    <property type="match status" value="1"/>
</dbReference>
<reference evidence="3" key="1">
    <citation type="journal article" date="2019" name="Int. J. Syst. Evol. Microbiol.">
        <title>The Global Catalogue of Microorganisms (GCM) 10K type strain sequencing project: providing services to taxonomists for standard genome sequencing and annotation.</title>
        <authorList>
            <consortium name="The Broad Institute Genomics Platform"/>
            <consortium name="The Broad Institute Genome Sequencing Center for Infectious Disease"/>
            <person name="Wu L."/>
            <person name="Ma J."/>
        </authorList>
    </citation>
    <scope>NUCLEOTIDE SEQUENCE [LARGE SCALE GENOMIC DNA]</scope>
    <source>
        <strain evidence="3">JCM 16928</strain>
    </source>
</reference>
<evidence type="ECO:0000256" key="1">
    <source>
        <dbReference type="SAM" id="SignalP"/>
    </source>
</evidence>
<dbReference type="InterPro" id="IPR036514">
    <property type="entry name" value="SGNH_hydro_sf"/>
</dbReference>
<sequence>MGTSVGGVRLSRRRLLGFGAVAVATGAAMVATSNSVSADTYGSGQLEPWEGLNTSISSDDQIRRVLAADGVFLFGDSIMVQDGNHLARRVLTLTHKPMAMHNWAGQPTEAAVDALERWKTKYGLPSRIVMAVGSNDIFKPPAFGPQVDRAMRIIGPAREVFWVNTYVCRTRESDLVQRADRRNTNWVNRQLDDAERRYPNLHVVRWAEFIATVKSTRHYVRDGVHTTVPLGQRFRDELITDALTSSRQVTGS</sequence>
<dbReference type="InterPro" id="IPR006311">
    <property type="entry name" value="TAT_signal"/>
</dbReference>
<dbReference type="SUPFAM" id="SSF52266">
    <property type="entry name" value="SGNH hydrolase"/>
    <property type="match status" value="1"/>
</dbReference>
<feature type="signal peptide" evidence="1">
    <location>
        <begin position="1"/>
        <end position="38"/>
    </location>
</feature>
<evidence type="ECO:0008006" key="4">
    <source>
        <dbReference type="Google" id="ProtNLM"/>
    </source>
</evidence>
<evidence type="ECO:0000313" key="2">
    <source>
        <dbReference type="EMBL" id="GAA3553184.1"/>
    </source>
</evidence>
<gene>
    <name evidence="2" type="ORF">GCM10022235_21330</name>
</gene>
<proteinExistence type="predicted"/>
<comment type="caution">
    <text evidence="2">The sequence shown here is derived from an EMBL/GenBank/DDBJ whole genome shotgun (WGS) entry which is preliminary data.</text>
</comment>
<dbReference type="EMBL" id="BAABAA010000002">
    <property type="protein sequence ID" value="GAA3553184.1"/>
    <property type="molecule type" value="Genomic_DNA"/>
</dbReference>